<proteinExistence type="predicted"/>
<sequence>MYFNNLFSTENRQRFMKEAQNFDPTEYRNKLMERFDTLKKNYTNNKQPKIPKNVTNKVPVNPPANAPPKTTKPLSSTTTDKTKILTPSSSSRTGMKNSNNKVNGKQLSITPSMSKSTVTTPAPKTSTNIKVGITSKTGGKSGTSINPIKTKNDATSNDLIILSDDENNASTTPRKGKDADKKNINYKTSEEESNLLDFNKIDITDEPSNYVEIDIDLATSISLTQNNATVENVNKRTTAITEKEFLEIMEKMWDPNDTSSTAYMITFLNADNNIEQMLADAFYQGFTNRQIWIRLQEHLHNGRLGKGPLAGLTAEQLAKVVIIPINEGRSTTNKIFEALFIWLEAELPPILKNRKYEPINHAEIESLININSVQRPHIINILHQKLLTAIQTFLDKDPTMIPHTRVQLKNSRFEKFLEILMDESKTPRERLLDALDFEHTHSPDDAPHHCYGVFLTHEDIDKMITRIIYFGETCRPLKIREGEHHGNINSAIYDELNNTTGQNYDFIQLIWEKTNKQKAKDLEAIQIYMAMKKQLHSEHLLLSSDKKLQPHLEIIRQGIHENLRTSIQRHKMENQAGRETEFIWYKCDWPNCKSKFGRSDHLNTHIRTHTGERPYECDWPNCEWTFTQSGGLIQHIRSHTGEQPYECDWPNCEWSFARSDSLNIHIRTHTGERPYECRNPR</sequence>
<dbReference type="WBParaSite" id="ES5_v2.g794.t1">
    <property type="protein sequence ID" value="ES5_v2.g794.t1"/>
    <property type="gene ID" value="ES5_v2.g794"/>
</dbReference>
<dbReference type="Proteomes" id="UP000887579">
    <property type="component" value="Unplaced"/>
</dbReference>
<organism evidence="1 2">
    <name type="scientific">Panagrolaimus sp. ES5</name>
    <dbReference type="NCBI Taxonomy" id="591445"/>
    <lineage>
        <taxon>Eukaryota</taxon>
        <taxon>Metazoa</taxon>
        <taxon>Ecdysozoa</taxon>
        <taxon>Nematoda</taxon>
        <taxon>Chromadorea</taxon>
        <taxon>Rhabditida</taxon>
        <taxon>Tylenchina</taxon>
        <taxon>Panagrolaimomorpha</taxon>
        <taxon>Panagrolaimoidea</taxon>
        <taxon>Panagrolaimidae</taxon>
        <taxon>Panagrolaimus</taxon>
    </lineage>
</organism>
<evidence type="ECO:0000313" key="1">
    <source>
        <dbReference type="Proteomes" id="UP000887579"/>
    </source>
</evidence>
<evidence type="ECO:0000313" key="2">
    <source>
        <dbReference type="WBParaSite" id="ES5_v2.g794.t1"/>
    </source>
</evidence>
<protein>
    <submittedName>
        <fullName evidence="2">C2H2-type domain-containing protein</fullName>
    </submittedName>
</protein>
<name>A0AC34GT77_9BILA</name>
<reference evidence="2" key="1">
    <citation type="submission" date="2022-11" db="UniProtKB">
        <authorList>
            <consortium name="WormBaseParasite"/>
        </authorList>
    </citation>
    <scope>IDENTIFICATION</scope>
</reference>
<accession>A0AC34GT77</accession>